<evidence type="ECO:0000313" key="3">
    <source>
        <dbReference type="Proteomes" id="UP000825890"/>
    </source>
</evidence>
<comment type="caution">
    <text evidence="2">The sequence shown here is derived from an EMBL/GenBank/DDBJ whole genome shotgun (WGS) entry which is preliminary data.</text>
</comment>
<reference evidence="2 3" key="1">
    <citation type="submission" date="2021-01" db="EMBL/GenBank/DDBJ databases">
        <title>Cercospora kikuchii MAFF 305040 whole genome shotgun sequence.</title>
        <authorList>
            <person name="Kashiwa T."/>
            <person name="Suzuki T."/>
        </authorList>
    </citation>
    <scope>NUCLEOTIDE SEQUENCE [LARGE SCALE GENOMIC DNA]</scope>
    <source>
        <strain evidence="2 3">MAFF 305040</strain>
    </source>
</reference>
<dbReference type="PANTHER" id="PTHR38790">
    <property type="entry name" value="2EXR DOMAIN-CONTAINING PROTEIN-RELATED"/>
    <property type="match status" value="1"/>
</dbReference>
<feature type="compositionally biased region" description="Basic and acidic residues" evidence="1">
    <location>
        <begin position="356"/>
        <end position="373"/>
    </location>
</feature>
<dbReference type="OrthoDB" id="5413827at2759"/>
<feature type="compositionally biased region" description="Polar residues" evidence="1">
    <location>
        <begin position="342"/>
        <end position="354"/>
    </location>
</feature>
<accession>A0A9P3CGQ0</accession>
<protein>
    <submittedName>
        <fullName evidence="2">Uncharacterized protein</fullName>
    </submittedName>
</protein>
<dbReference type="Proteomes" id="UP000825890">
    <property type="component" value="Unassembled WGS sequence"/>
</dbReference>
<name>A0A9P3CGQ0_9PEZI</name>
<dbReference type="RefSeq" id="XP_044652810.1">
    <property type="nucleotide sequence ID" value="XM_044796875.1"/>
</dbReference>
<feature type="region of interest" description="Disordered" evidence="1">
    <location>
        <begin position="342"/>
        <end position="385"/>
    </location>
</feature>
<proteinExistence type="predicted"/>
<evidence type="ECO:0000313" key="2">
    <source>
        <dbReference type="EMBL" id="GIZ38323.1"/>
    </source>
</evidence>
<dbReference type="GeneID" id="68287318"/>
<dbReference type="PANTHER" id="PTHR38790:SF4">
    <property type="entry name" value="2EXR DOMAIN-CONTAINING PROTEIN"/>
    <property type="match status" value="1"/>
</dbReference>
<sequence length="395" mass="44640">MASTTKESAFLTCLPTEIRIRIYEHLIGNRIIHIASSPLSYTSARVIYTVCTADQHGEDEAYALSKTWTAVSSDPDPLPDWEEVHYSSGNGTWLKEYAARHVRCLRLLRSFRYQYYDASLYKANESYPTEHDIPEGTLPLYQQRCIQSVCPPLTERHYGRRPCPHQADLSLQFGHPSGNSFRQLHWDSFLHLSNLLRTCRQIYGEAKEVAFTSNTFALHVNDSDDLAAIFDSSNFASWQRAAIHSVAIEGHQSTGTPAVHLQLISQAKPLLPGLRNLAININCPRGTDLPGCVQEDARRDGIQLPIVPNATVIVGHDHPSAWWPRVERRRQAMQVESLLTKGSLSSCDSDSGQASLEHENDLRGEADLERQLERTQIPKLPWPRGPEYMAHEMYN</sequence>
<organism evidence="2 3">
    <name type="scientific">Cercospora kikuchii</name>
    <dbReference type="NCBI Taxonomy" id="84275"/>
    <lineage>
        <taxon>Eukaryota</taxon>
        <taxon>Fungi</taxon>
        <taxon>Dikarya</taxon>
        <taxon>Ascomycota</taxon>
        <taxon>Pezizomycotina</taxon>
        <taxon>Dothideomycetes</taxon>
        <taxon>Dothideomycetidae</taxon>
        <taxon>Mycosphaerellales</taxon>
        <taxon>Mycosphaerellaceae</taxon>
        <taxon>Cercospora</taxon>
    </lineage>
</organism>
<dbReference type="AlphaFoldDB" id="A0A9P3CGQ0"/>
<dbReference type="EMBL" id="BOLY01000001">
    <property type="protein sequence ID" value="GIZ38323.1"/>
    <property type="molecule type" value="Genomic_DNA"/>
</dbReference>
<evidence type="ECO:0000256" key="1">
    <source>
        <dbReference type="SAM" id="MobiDB-lite"/>
    </source>
</evidence>
<keyword evidence="3" id="KW-1185">Reference proteome</keyword>
<gene>
    <name evidence="2" type="ORF">CKM354_000174300</name>
</gene>